<evidence type="ECO:0000256" key="9">
    <source>
        <dbReference type="SAM" id="Phobius"/>
    </source>
</evidence>
<dbReference type="EMBL" id="GL877417">
    <property type="protein sequence ID" value="ELA47488.1"/>
    <property type="molecule type" value="Genomic_DNA"/>
</dbReference>
<dbReference type="GO" id="GO:0005524">
    <property type="term" value="F:ATP binding"/>
    <property type="evidence" value="ECO:0007669"/>
    <property type="project" value="UniProtKB-KW"/>
</dbReference>
<dbReference type="Gene3D" id="3.40.50.300">
    <property type="entry name" value="P-loop containing nucleotide triphosphate hydrolases"/>
    <property type="match status" value="1"/>
</dbReference>
<keyword evidence="12" id="KW-1185">Reference proteome</keyword>
<organism evidence="11 12">
    <name type="scientific">Vavraia culicis (isolate floridensis)</name>
    <name type="common">Microsporidian parasite</name>
    <dbReference type="NCBI Taxonomy" id="948595"/>
    <lineage>
        <taxon>Eukaryota</taxon>
        <taxon>Fungi</taxon>
        <taxon>Fungi incertae sedis</taxon>
        <taxon>Microsporidia</taxon>
        <taxon>Pleistophoridae</taxon>
        <taxon>Vavraia</taxon>
    </lineage>
</organism>
<feature type="transmembrane region" description="Helical" evidence="9">
    <location>
        <begin position="430"/>
        <end position="453"/>
    </location>
</feature>
<dbReference type="InterPro" id="IPR050352">
    <property type="entry name" value="ABCG_transporters"/>
</dbReference>
<dbReference type="InterPro" id="IPR003439">
    <property type="entry name" value="ABC_transporter-like_ATP-bd"/>
</dbReference>
<dbReference type="PANTHER" id="PTHR48041:SF139">
    <property type="entry name" value="PROTEIN SCARLET"/>
    <property type="match status" value="1"/>
</dbReference>
<feature type="transmembrane region" description="Helical" evidence="9">
    <location>
        <begin position="468"/>
        <end position="489"/>
    </location>
</feature>
<evidence type="ECO:0000256" key="4">
    <source>
        <dbReference type="ARBA" id="ARBA00022741"/>
    </source>
</evidence>
<dbReference type="Pfam" id="PF01061">
    <property type="entry name" value="ABC2_membrane"/>
    <property type="match status" value="1"/>
</dbReference>
<evidence type="ECO:0000256" key="7">
    <source>
        <dbReference type="ARBA" id="ARBA00023136"/>
    </source>
</evidence>
<evidence type="ECO:0000256" key="2">
    <source>
        <dbReference type="ARBA" id="ARBA00022448"/>
    </source>
</evidence>
<dbReference type="VEuPathDB" id="MicrosporidiaDB:VCUG_01020"/>
<keyword evidence="4" id="KW-0547">Nucleotide-binding</keyword>
<keyword evidence="3 9" id="KW-0812">Transmembrane</keyword>
<dbReference type="HOGENOM" id="CLU_000604_57_6_1"/>
<dbReference type="InterPro" id="IPR027417">
    <property type="entry name" value="P-loop_NTPase"/>
</dbReference>
<dbReference type="GO" id="GO:0016887">
    <property type="term" value="F:ATP hydrolysis activity"/>
    <property type="evidence" value="ECO:0007669"/>
    <property type="project" value="InterPro"/>
</dbReference>
<feature type="domain" description="ABC transporter" evidence="10">
    <location>
        <begin position="34"/>
        <end position="310"/>
    </location>
</feature>
<evidence type="ECO:0000256" key="3">
    <source>
        <dbReference type="ARBA" id="ARBA00022692"/>
    </source>
</evidence>
<evidence type="ECO:0000256" key="5">
    <source>
        <dbReference type="ARBA" id="ARBA00022840"/>
    </source>
</evidence>
<dbReference type="GO" id="GO:0140359">
    <property type="term" value="F:ABC-type transporter activity"/>
    <property type="evidence" value="ECO:0007669"/>
    <property type="project" value="InterPro"/>
</dbReference>
<dbReference type="GeneID" id="19878902"/>
<comment type="subcellular location">
    <subcellularLocation>
        <location evidence="1">Membrane</location>
        <topology evidence="1">Multi-pass membrane protein</topology>
    </subcellularLocation>
</comment>
<dbReference type="InterPro" id="IPR017871">
    <property type="entry name" value="ABC_transporter-like_CS"/>
</dbReference>
<keyword evidence="2" id="KW-0813">Transport</keyword>
<name>L2GW25_VAVCU</name>
<feature type="transmembrane region" description="Helical" evidence="9">
    <location>
        <begin position="577"/>
        <end position="597"/>
    </location>
</feature>
<dbReference type="Proteomes" id="UP000011081">
    <property type="component" value="Unassembled WGS sequence"/>
</dbReference>
<dbReference type="SUPFAM" id="SSF52540">
    <property type="entry name" value="P-loop containing nucleoside triphosphate hydrolases"/>
    <property type="match status" value="1"/>
</dbReference>
<dbReference type="PROSITE" id="PS50893">
    <property type="entry name" value="ABC_TRANSPORTER_2"/>
    <property type="match status" value="1"/>
</dbReference>
<dbReference type="PROSITE" id="PS00211">
    <property type="entry name" value="ABC_TRANSPORTER_1"/>
    <property type="match status" value="1"/>
</dbReference>
<keyword evidence="6 9" id="KW-1133">Transmembrane helix</keyword>
<feature type="transmembrane region" description="Helical" evidence="9">
    <location>
        <begin position="542"/>
        <end position="570"/>
    </location>
</feature>
<evidence type="ECO:0000256" key="1">
    <source>
        <dbReference type="ARBA" id="ARBA00004141"/>
    </source>
</evidence>
<keyword evidence="7 9" id="KW-0472">Membrane</keyword>
<dbReference type="InterPro" id="IPR013525">
    <property type="entry name" value="ABC2_TM"/>
</dbReference>
<evidence type="ECO:0000313" key="11">
    <source>
        <dbReference type="EMBL" id="ELA47488.1"/>
    </source>
</evidence>
<dbReference type="InterPro" id="IPR003593">
    <property type="entry name" value="AAA+_ATPase"/>
</dbReference>
<reference evidence="12" key="1">
    <citation type="submission" date="2011-03" db="EMBL/GenBank/DDBJ databases">
        <title>The genome sequence of Vavraia culicis strain floridensis.</title>
        <authorList>
            <consortium name="The Broad Institute Genome Sequencing Platform"/>
            <person name="Cuomo C."/>
            <person name="Becnel J."/>
            <person name="Sanscrainte N."/>
            <person name="Young S.K."/>
            <person name="Zeng Q."/>
            <person name="Gargeya S."/>
            <person name="Fitzgerald M."/>
            <person name="Haas B."/>
            <person name="Abouelleil A."/>
            <person name="Alvarado L."/>
            <person name="Arachchi H.M."/>
            <person name="Berlin A."/>
            <person name="Chapman S.B."/>
            <person name="Gearin G."/>
            <person name="Goldberg J."/>
            <person name="Griggs A."/>
            <person name="Gujja S."/>
            <person name="Hansen M."/>
            <person name="Heiman D."/>
            <person name="Howarth C."/>
            <person name="Larimer J."/>
            <person name="Lui A."/>
            <person name="MacDonald P.J.P."/>
            <person name="McCowen C."/>
            <person name="Montmayeur A."/>
            <person name="Murphy C."/>
            <person name="Neiman D."/>
            <person name="Pearson M."/>
            <person name="Priest M."/>
            <person name="Roberts A."/>
            <person name="Saif S."/>
            <person name="Shea T."/>
            <person name="Sisk P."/>
            <person name="Stolte C."/>
            <person name="Sykes S."/>
            <person name="Wortman J."/>
            <person name="Nusbaum C."/>
            <person name="Birren B."/>
        </authorList>
    </citation>
    <scope>NUCLEOTIDE SEQUENCE [LARGE SCALE GENOMIC DNA]</scope>
    <source>
        <strain evidence="12">floridensis</strain>
    </source>
</reference>
<dbReference type="GO" id="GO:0016020">
    <property type="term" value="C:membrane"/>
    <property type="evidence" value="ECO:0007669"/>
    <property type="project" value="UniProtKB-SubCell"/>
</dbReference>
<protein>
    <recommendedName>
        <fullName evidence="10">ABC transporter domain-containing protein</fullName>
    </recommendedName>
</protein>
<dbReference type="PANTHER" id="PTHR48041">
    <property type="entry name" value="ABC TRANSPORTER G FAMILY MEMBER 28"/>
    <property type="match status" value="1"/>
</dbReference>
<evidence type="ECO:0000259" key="10">
    <source>
        <dbReference type="PROSITE" id="PS50893"/>
    </source>
</evidence>
<dbReference type="RefSeq" id="XP_008074040.1">
    <property type="nucleotide sequence ID" value="XM_008075849.1"/>
</dbReference>
<dbReference type="OrthoDB" id="2192324at2759"/>
<evidence type="ECO:0000256" key="8">
    <source>
        <dbReference type="SAM" id="MobiDB-lite"/>
    </source>
</evidence>
<dbReference type="AlphaFoldDB" id="L2GW25"/>
<gene>
    <name evidence="11" type="ORF">VCUG_01020</name>
</gene>
<dbReference type="Pfam" id="PF00005">
    <property type="entry name" value="ABC_tran"/>
    <property type="match status" value="1"/>
</dbReference>
<dbReference type="InParanoid" id="L2GW25"/>
<dbReference type="OMA" id="WLAWEDY"/>
<sequence>MNCKIMILSAVTHFIFFHPGVQKDQKHREMTYSILYRNINVSKRGTVVLENINLGVREHKLTAIMGSSGAGKTSLLKVLSGHEISGEILMRGDTIKDTRFIEMDDEDYADEDPSAPDMQDGRSQSLKSNGVFSSMYGIDTLKDFRLVDNTYMRNVSALVYQSDVLPSFFTVNEYLTFLCKLSGRPLSNIDSLLAEFGMLNRKNCLIGETDNGISGGQRKRLSIIAELVAKPDILFLDEPTTGLDVLNASTVIKSLKNRGKTAVLTIHQPSSNLFFMFDDLIVLHEKRILLHICTEDILKWHEDNFFKMGQMVNPADYLFTDILSTCHFEDGSFYRIVKGRKHRIVGCTKKSEYVYGTNRVLDSSLEMGGAENEAVSSRYSDTNRDEHPFGATDGKQTGHRPERPYKQRSFVHEFLILTARNFKMLSGNQLLCFARVMQATVTSIIIGTIYLNINSTEQLVSEKNSSGLLYFLVINMMFTCSFGGVSAFYKDEHLAYRETRSKKYGILCYYLSKLLADLPFVFLYPVIVFTVIYMLANLSYSYTQLVCFHCTGLTLSYLCHTVGLLFGAAFKDHSVTLIMLPTFITPIVTISGLMVSTDSLIGPYKMMQYISPTRYAFNIVIKNHFEGDPSDEMLRGLVNRFCSIRTSFAALFIMIAFCIVTGYFMLRWKMYRLTKW</sequence>
<feature type="transmembrane region" description="Helical" evidence="9">
    <location>
        <begin position="510"/>
        <end position="536"/>
    </location>
</feature>
<accession>L2GW25</accession>
<proteinExistence type="predicted"/>
<evidence type="ECO:0000313" key="12">
    <source>
        <dbReference type="Proteomes" id="UP000011081"/>
    </source>
</evidence>
<evidence type="ECO:0000256" key="6">
    <source>
        <dbReference type="ARBA" id="ARBA00022989"/>
    </source>
</evidence>
<dbReference type="STRING" id="948595.L2GW25"/>
<keyword evidence="5" id="KW-0067">ATP-binding</keyword>
<dbReference type="SMART" id="SM00382">
    <property type="entry name" value="AAA"/>
    <property type="match status" value="1"/>
</dbReference>
<feature type="transmembrane region" description="Helical" evidence="9">
    <location>
        <begin position="647"/>
        <end position="666"/>
    </location>
</feature>
<feature type="region of interest" description="Disordered" evidence="8">
    <location>
        <begin position="377"/>
        <end position="402"/>
    </location>
</feature>